<dbReference type="SUPFAM" id="SSF52540">
    <property type="entry name" value="P-loop containing nucleoside triphosphate hydrolases"/>
    <property type="match status" value="1"/>
</dbReference>
<reference evidence="2 3" key="1">
    <citation type="submission" date="2017-03" db="EMBL/GenBank/DDBJ databases">
        <authorList>
            <person name="Afonso C.L."/>
            <person name="Miller P.J."/>
            <person name="Scott M.A."/>
            <person name="Spackman E."/>
            <person name="Goraichik I."/>
            <person name="Dimitrov K.M."/>
            <person name="Suarez D.L."/>
            <person name="Swayne D.E."/>
        </authorList>
    </citation>
    <scope>NUCLEOTIDE SEQUENCE [LARGE SCALE GENOMIC DNA]</scope>
    <source>
        <strain evidence="2 3">CECT 7745</strain>
    </source>
</reference>
<dbReference type="EMBL" id="FWXB01000015">
    <property type="protein sequence ID" value="SMC13607.1"/>
    <property type="molecule type" value="Genomic_DNA"/>
</dbReference>
<dbReference type="AlphaFoldDB" id="A0A1X7BVD9"/>
<organism evidence="2 3">
    <name type="scientific">Roseovarius aestuarii</name>
    <dbReference type="NCBI Taxonomy" id="475083"/>
    <lineage>
        <taxon>Bacteria</taxon>
        <taxon>Pseudomonadati</taxon>
        <taxon>Pseudomonadota</taxon>
        <taxon>Alphaproteobacteria</taxon>
        <taxon>Rhodobacterales</taxon>
        <taxon>Roseobacteraceae</taxon>
        <taxon>Roseovarius</taxon>
    </lineage>
</organism>
<accession>A0A1X7BVD9</accession>
<evidence type="ECO:0000313" key="2">
    <source>
        <dbReference type="EMBL" id="SMC13607.1"/>
    </source>
</evidence>
<sequence>MNATSPRIIIHAGHGKTGTSALQSSLALSQANLLKKGIAYPDHPSFDDARAGKISSGNIEPMNIVESYDETCARYPDAHSVLYSNEYFFPAIVDTPEFLEPLLDRGVQISAILFIRNPLDHAVSRYVQTIKRRGSTRHLEEELALYDRPVRVLQFIVNARRLGLDLEVLNYSNHKRNLNSVFARTIGVEASDLLDPARPTINRGLTRSELRLQRAFNIEWGRKSSAFVSDPLCNELPDIKAEKPLVSRAAYEEFVRVIDKMVADVNAIIPAEERYVVGSYEDSYGDADPDVSESFNFSAEQLDVLARSISARIPQLPDEAAPVPEPAGPPEPTAPTSAWQKISQRWKRS</sequence>
<evidence type="ECO:0000313" key="3">
    <source>
        <dbReference type="Proteomes" id="UP000193224"/>
    </source>
</evidence>
<proteinExistence type="predicted"/>
<evidence type="ECO:0000256" key="1">
    <source>
        <dbReference type="SAM" id="MobiDB-lite"/>
    </source>
</evidence>
<dbReference type="InterPro" id="IPR027417">
    <property type="entry name" value="P-loop_NTPase"/>
</dbReference>
<feature type="region of interest" description="Disordered" evidence="1">
    <location>
        <begin position="315"/>
        <end position="349"/>
    </location>
</feature>
<feature type="compositionally biased region" description="Pro residues" evidence="1">
    <location>
        <begin position="323"/>
        <end position="333"/>
    </location>
</feature>
<dbReference type="RefSeq" id="WP_085801544.1">
    <property type="nucleotide sequence ID" value="NZ_JAIMIB010000016.1"/>
</dbReference>
<keyword evidence="3" id="KW-1185">Reference proteome</keyword>
<name>A0A1X7BVD9_9RHOB</name>
<gene>
    <name evidence="2" type="ORF">ROA7745_03464</name>
</gene>
<dbReference type="Proteomes" id="UP000193224">
    <property type="component" value="Unassembled WGS sequence"/>
</dbReference>
<dbReference type="Gene3D" id="3.40.50.300">
    <property type="entry name" value="P-loop containing nucleotide triphosphate hydrolases"/>
    <property type="match status" value="1"/>
</dbReference>
<evidence type="ECO:0008006" key="4">
    <source>
        <dbReference type="Google" id="ProtNLM"/>
    </source>
</evidence>
<protein>
    <recommendedName>
        <fullName evidence="4">Sulfotransferase domain protein</fullName>
    </recommendedName>
</protein>